<evidence type="ECO:0000256" key="4">
    <source>
        <dbReference type="ARBA" id="ARBA00022532"/>
    </source>
</evidence>
<comment type="similarity">
    <text evidence="8">Belongs to the MQO family.</text>
</comment>
<accession>A0A7W7Q1R8</accession>
<protein>
    <recommendedName>
        <fullName evidence="8">Probable malate:quinone oxidoreductase</fullName>
        <ecNumber evidence="8">1.1.5.4</ecNumber>
    </recommendedName>
    <alternativeName>
        <fullName evidence="8">MQO</fullName>
    </alternativeName>
    <alternativeName>
        <fullName evidence="8">Malate dehydrogenase [quinone]</fullName>
    </alternativeName>
</protein>
<dbReference type="AlphaFoldDB" id="A0A7W7Q1R8"/>
<dbReference type="GO" id="GO:0047545">
    <property type="term" value="F:(S)-2-hydroxyglutarate dehydrogenase activity"/>
    <property type="evidence" value="ECO:0007669"/>
    <property type="project" value="TreeGrafter"/>
</dbReference>
<dbReference type="Gene3D" id="3.30.9.10">
    <property type="entry name" value="D-Amino Acid Oxidase, subunit A, domain 2"/>
    <property type="match status" value="1"/>
</dbReference>
<dbReference type="Pfam" id="PF06039">
    <property type="entry name" value="Mqo"/>
    <property type="match status" value="1"/>
</dbReference>
<organism evidence="9 10">
    <name type="scientific">Actinophytocola algeriensis</name>
    <dbReference type="NCBI Taxonomy" id="1768010"/>
    <lineage>
        <taxon>Bacteria</taxon>
        <taxon>Bacillati</taxon>
        <taxon>Actinomycetota</taxon>
        <taxon>Actinomycetes</taxon>
        <taxon>Pseudonocardiales</taxon>
        <taxon>Pseudonocardiaceae</taxon>
    </lineage>
</organism>
<keyword evidence="6 8" id="KW-0274">FAD</keyword>
<evidence type="ECO:0000313" key="10">
    <source>
        <dbReference type="Proteomes" id="UP000520767"/>
    </source>
</evidence>
<dbReference type="NCBIfam" id="TIGR01320">
    <property type="entry name" value="mal_quin_oxido"/>
    <property type="match status" value="1"/>
</dbReference>
<evidence type="ECO:0000256" key="6">
    <source>
        <dbReference type="ARBA" id="ARBA00022827"/>
    </source>
</evidence>
<dbReference type="Proteomes" id="UP000520767">
    <property type="component" value="Unassembled WGS sequence"/>
</dbReference>
<comment type="cofactor">
    <cofactor evidence="2 8">
        <name>FAD</name>
        <dbReference type="ChEBI" id="CHEBI:57692"/>
    </cofactor>
</comment>
<dbReference type="EC" id="1.1.5.4" evidence="8"/>
<keyword evidence="5 8" id="KW-0285">Flavoprotein</keyword>
<dbReference type="InterPro" id="IPR006231">
    <property type="entry name" value="MQO"/>
</dbReference>
<evidence type="ECO:0000256" key="7">
    <source>
        <dbReference type="ARBA" id="ARBA00023002"/>
    </source>
</evidence>
<dbReference type="RefSeq" id="WP_184809613.1">
    <property type="nucleotide sequence ID" value="NZ_JACHJQ010000002.1"/>
</dbReference>
<comment type="pathway">
    <text evidence="3 8">Carbohydrate metabolism; tricarboxylic acid cycle; oxaloacetate from (S)-malate (quinone route): step 1/1.</text>
</comment>
<keyword evidence="7 8" id="KW-0560">Oxidoreductase</keyword>
<keyword evidence="4 8" id="KW-0816">Tricarboxylic acid cycle</keyword>
<dbReference type="Gene3D" id="3.50.50.60">
    <property type="entry name" value="FAD/NAD(P)-binding domain"/>
    <property type="match status" value="1"/>
</dbReference>
<dbReference type="EMBL" id="JACHJQ010000002">
    <property type="protein sequence ID" value="MBB4905362.1"/>
    <property type="molecule type" value="Genomic_DNA"/>
</dbReference>
<dbReference type="NCBIfam" id="NF003606">
    <property type="entry name" value="PRK05257.2-1"/>
    <property type="match status" value="1"/>
</dbReference>
<keyword evidence="10" id="KW-1185">Reference proteome</keyword>
<proteinExistence type="inferred from homology"/>
<dbReference type="PANTHER" id="PTHR43104">
    <property type="entry name" value="L-2-HYDROXYGLUTARATE DEHYDROGENASE, MITOCHONDRIAL"/>
    <property type="match status" value="1"/>
</dbReference>
<comment type="caution">
    <text evidence="9">The sequence shown here is derived from an EMBL/GenBank/DDBJ whole genome shotgun (WGS) entry which is preliminary data.</text>
</comment>
<comment type="catalytic activity">
    <reaction evidence="1 8">
        <text>(S)-malate + a quinone = a quinol + oxaloacetate</text>
        <dbReference type="Rhea" id="RHEA:46012"/>
        <dbReference type="ChEBI" id="CHEBI:15589"/>
        <dbReference type="ChEBI" id="CHEBI:16452"/>
        <dbReference type="ChEBI" id="CHEBI:24646"/>
        <dbReference type="ChEBI" id="CHEBI:132124"/>
        <dbReference type="EC" id="1.1.5.4"/>
    </reaction>
</comment>
<evidence type="ECO:0000256" key="3">
    <source>
        <dbReference type="ARBA" id="ARBA00005012"/>
    </source>
</evidence>
<dbReference type="GO" id="GO:0006099">
    <property type="term" value="P:tricarboxylic acid cycle"/>
    <property type="evidence" value="ECO:0007669"/>
    <property type="project" value="UniProtKB-UniRule"/>
</dbReference>
<dbReference type="SUPFAM" id="SSF51905">
    <property type="entry name" value="FAD/NAD(P)-binding domain"/>
    <property type="match status" value="1"/>
</dbReference>
<dbReference type="PANTHER" id="PTHR43104:SF2">
    <property type="entry name" value="L-2-HYDROXYGLUTARATE DEHYDROGENASE, MITOCHONDRIAL"/>
    <property type="match status" value="1"/>
</dbReference>
<reference evidence="9 10" key="1">
    <citation type="submission" date="2020-08" db="EMBL/GenBank/DDBJ databases">
        <title>Genomic Encyclopedia of Type Strains, Phase III (KMG-III): the genomes of soil and plant-associated and newly described type strains.</title>
        <authorList>
            <person name="Whitman W."/>
        </authorList>
    </citation>
    <scope>NUCLEOTIDE SEQUENCE [LARGE SCALE GENOMIC DNA]</scope>
    <source>
        <strain evidence="9 10">CECT 8960</strain>
    </source>
</reference>
<evidence type="ECO:0000256" key="2">
    <source>
        <dbReference type="ARBA" id="ARBA00001974"/>
    </source>
</evidence>
<evidence type="ECO:0000256" key="5">
    <source>
        <dbReference type="ARBA" id="ARBA00022630"/>
    </source>
</evidence>
<evidence type="ECO:0000256" key="8">
    <source>
        <dbReference type="HAMAP-Rule" id="MF_00212"/>
    </source>
</evidence>
<dbReference type="HAMAP" id="MF_00212">
    <property type="entry name" value="MQO"/>
    <property type="match status" value="1"/>
</dbReference>
<gene>
    <name evidence="8" type="primary">mqo</name>
    <name evidence="9" type="ORF">FHR82_001579</name>
</gene>
<dbReference type="GO" id="GO:0008924">
    <property type="term" value="F:L-malate dehydrogenase (quinone) activity"/>
    <property type="evidence" value="ECO:0007669"/>
    <property type="project" value="UniProtKB-UniRule"/>
</dbReference>
<name>A0A7W7Q1R8_9PSEU</name>
<evidence type="ECO:0000256" key="1">
    <source>
        <dbReference type="ARBA" id="ARBA00001139"/>
    </source>
</evidence>
<dbReference type="InterPro" id="IPR036188">
    <property type="entry name" value="FAD/NAD-bd_sf"/>
</dbReference>
<sequence length="460" mass="49330">MTDVVLVGAGIMSATLAALIRELAPEWHVTVVERLPGAGMESSHAWHNAGTGHAGLCEFNYTPRRADGTIDVTAAVRIGEQFATSLVFWARLVSQGRLAPDFIRPVPHMGFGRGVDGVAYLRARYAALRDHPLFADLEYTADRARLAEWLPLVSAGRTDTVAVTRSPQGTDVDFGRLTRGLLADADVRYGTEVVALRRAGDHWQVHLSDGTASRARFVFVGAGGATLPLLRSAGVPEVRGLGAFPISGQFLRTSRPDLVAAHHAKLYGHAEPGAPSISVPHLDSRVVDGTGHLLFGPFAAFSPRFLAHGRRTDLLRSVHRDNVPALLAAARDNRGLVAYLVRQLTQTMPGRLAVLRTFVPAARDEDWELITAGQRVQVLRRTNGRGTIAGFGTEPVVSADGTLAGLLGSSPGASSAPATMIDILARCFPAWRPRLRDLADDDLTEARKTLGLTGKSDDLP</sequence>
<evidence type="ECO:0000313" key="9">
    <source>
        <dbReference type="EMBL" id="MBB4905362.1"/>
    </source>
</evidence>
<dbReference type="UniPathway" id="UPA00223">
    <property type="reaction ID" value="UER01008"/>
</dbReference>